<evidence type="ECO:0000313" key="2">
    <source>
        <dbReference type="Proteomes" id="UP001431783"/>
    </source>
</evidence>
<organism evidence="1 2">
    <name type="scientific">Henosepilachna vigintioctopunctata</name>
    <dbReference type="NCBI Taxonomy" id="420089"/>
    <lineage>
        <taxon>Eukaryota</taxon>
        <taxon>Metazoa</taxon>
        <taxon>Ecdysozoa</taxon>
        <taxon>Arthropoda</taxon>
        <taxon>Hexapoda</taxon>
        <taxon>Insecta</taxon>
        <taxon>Pterygota</taxon>
        <taxon>Neoptera</taxon>
        <taxon>Endopterygota</taxon>
        <taxon>Coleoptera</taxon>
        <taxon>Polyphaga</taxon>
        <taxon>Cucujiformia</taxon>
        <taxon>Coccinelloidea</taxon>
        <taxon>Coccinellidae</taxon>
        <taxon>Epilachninae</taxon>
        <taxon>Epilachnini</taxon>
        <taxon>Henosepilachna</taxon>
    </lineage>
</organism>
<accession>A0AAW1V3S0</accession>
<dbReference type="Proteomes" id="UP001431783">
    <property type="component" value="Unassembled WGS sequence"/>
</dbReference>
<name>A0AAW1V3S0_9CUCU</name>
<sequence length="99" mass="11012">MNNYREYSVFKYIPKLKISIPPLIFETCEIPGMESEVGFSKVDETKLFAGGRTVDSAESVCCICELGGNMNVPSTSTQIQEKLTEVTRGLITFRTTAIH</sequence>
<comment type="caution">
    <text evidence="1">The sequence shown here is derived from an EMBL/GenBank/DDBJ whole genome shotgun (WGS) entry which is preliminary data.</text>
</comment>
<keyword evidence="2" id="KW-1185">Reference proteome</keyword>
<dbReference type="AlphaFoldDB" id="A0AAW1V3S0"/>
<protein>
    <submittedName>
        <fullName evidence="1">Uncharacterized protein</fullName>
    </submittedName>
</protein>
<gene>
    <name evidence="1" type="ORF">WA026_007115</name>
</gene>
<dbReference type="EMBL" id="JARQZJ010000123">
    <property type="protein sequence ID" value="KAK9889733.1"/>
    <property type="molecule type" value="Genomic_DNA"/>
</dbReference>
<evidence type="ECO:0000313" key="1">
    <source>
        <dbReference type="EMBL" id="KAK9889733.1"/>
    </source>
</evidence>
<proteinExistence type="predicted"/>
<reference evidence="1 2" key="1">
    <citation type="submission" date="2023-03" db="EMBL/GenBank/DDBJ databases">
        <title>Genome insight into feeding habits of ladybird beetles.</title>
        <authorList>
            <person name="Li H.-S."/>
            <person name="Huang Y.-H."/>
            <person name="Pang H."/>
        </authorList>
    </citation>
    <scope>NUCLEOTIDE SEQUENCE [LARGE SCALE GENOMIC DNA]</scope>
    <source>
        <strain evidence="1">SYSU_2023b</strain>
        <tissue evidence="1">Whole body</tissue>
    </source>
</reference>